<dbReference type="InterPro" id="IPR017972">
    <property type="entry name" value="Cyt_P450_CS"/>
</dbReference>
<dbReference type="InterPro" id="IPR036396">
    <property type="entry name" value="Cyt_P450_sf"/>
</dbReference>
<dbReference type="GO" id="GO:0016705">
    <property type="term" value="F:oxidoreductase activity, acting on paired donors, with incorporation or reduction of molecular oxygen"/>
    <property type="evidence" value="ECO:0007669"/>
    <property type="project" value="InterPro"/>
</dbReference>
<organism evidence="13 14">
    <name type="scientific">Cicer arietinum</name>
    <name type="common">Chickpea</name>
    <name type="synonym">Garbanzo</name>
    <dbReference type="NCBI Taxonomy" id="3827"/>
    <lineage>
        <taxon>Eukaryota</taxon>
        <taxon>Viridiplantae</taxon>
        <taxon>Streptophyta</taxon>
        <taxon>Embryophyta</taxon>
        <taxon>Tracheophyta</taxon>
        <taxon>Spermatophyta</taxon>
        <taxon>Magnoliopsida</taxon>
        <taxon>eudicotyledons</taxon>
        <taxon>Gunneridae</taxon>
        <taxon>Pentapetalae</taxon>
        <taxon>rosids</taxon>
        <taxon>fabids</taxon>
        <taxon>Fabales</taxon>
        <taxon>Fabaceae</taxon>
        <taxon>Papilionoideae</taxon>
        <taxon>50 kb inversion clade</taxon>
        <taxon>NPAAA clade</taxon>
        <taxon>Hologalegina</taxon>
        <taxon>IRL clade</taxon>
        <taxon>Cicereae</taxon>
        <taxon>Cicer</taxon>
    </lineage>
</organism>
<dbReference type="Gene3D" id="1.10.630.10">
    <property type="entry name" value="Cytochrome P450"/>
    <property type="match status" value="1"/>
</dbReference>
<dbReference type="GeneID" id="101502297"/>
<dbReference type="GO" id="GO:0005506">
    <property type="term" value="F:iron ion binding"/>
    <property type="evidence" value="ECO:0007669"/>
    <property type="project" value="InterPro"/>
</dbReference>
<dbReference type="Pfam" id="PF00067">
    <property type="entry name" value="p450"/>
    <property type="match status" value="1"/>
</dbReference>
<keyword evidence="12" id="KW-0812">Transmembrane</keyword>
<dbReference type="RefSeq" id="XP_012568431.1">
    <property type="nucleotide sequence ID" value="XM_012712977.2"/>
</dbReference>
<dbReference type="eggNOG" id="KOG0156">
    <property type="taxonomic scope" value="Eukaryota"/>
</dbReference>
<keyword evidence="5 10" id="KW-0479">Metal-binding</keyword>
<feature type="transmembrane region" description="Helical" evidence="12">
    <location>
        <begin position="6"/>
        <end position="27"/>
    </location>
</feature>
<dbReference type="PANTHER" id="PTHR47943:SF9">
    <property type="entry name" value="CYTOCHROME P450"/>
    <property type="match status" value="1"/>
</dbReference>
<protein>
    <submittedName>
        <fullName evidence="14">Cytochrome P450 CYP736A12-like</fullName>
    </submittedName>
</protein>
<evidence type="ECO:0000256" key="2">
    <source>
        <dbReference type="ARBA" id="ARBA00004370"/>
    </source>
</evidence>
<dbReference type="PANTHER" id="PTHR47943">
    <property type="entry name" value="CYTOCHROME P450 93A3-LIKE"/>
    <property type="match status" value="1"/>
</dbReference>
<evidence type="ECO:0000256" key="9">
    <source>
        <dbReference type="ARBA" id="ARBA00023136"/>
    </source>
</evidence>
<accession>A0A1S3E013</accession>
<keyword evidence="9 12" id="KW-0472">Membrane</keyword>
<reference evidence="14" key="2">
    <citation type="submission" date="2025-08" db="UniProtKB">
        <authorList>
            <consortium name="RefSeq"/>
        </authorList>
    </citation>
    <scope>IDENTIFICATION</scope>
    <source>
        <tissue evidence="14">Etiolated seedlings</tissue>
    </source>
</reference>
<keyword evidence="6 11" id="KW-0560">Oxidoreductase</keyword>
<dbReference type="PRINTS" id="PR00463">
    <property type="entry name" value="EP450I"/>
</dbReference>
<comment type="cofactor">
    <cofactor evidence="1 10">
        <name>heme</name>
        <dbReference type="ChEBI" id="CHEBI:30413"/>
    </cofactor>
</comment>
<proteinExistence type="inferred from homology"/>
<keyword evidence="4 10" id="KW-0349">Heme</keyword>
<evidence type="ECO:0000256" key="8">
    <source>
        <dbReference type="ARBA" id="ARBA00023033"/>
    </source>
</evidence>
<evidence type="ECO:0000256" key="6">
    <source>
        <dbReference type="ARBA" id="ARBA00023002"/>
    </source>
</evidence>
<dbReference type="KEGG" id="cam:101502297"/>
<dbReference type="Proteomes" id="UP000087171">
    <property type="component" value="Chromosome Ca2"/>
</dbReference>
<evidence type="ECO:0000256" key="12">
    <source>
        <dbReference type="SAM" id="Phobius"/>
    </source>
</evidence>
<dbReference type="SUPFAM" id="SSF48264">
    <property type="entry name" value="Cytochrome P450"/>
    <property type="match status" value="1"/>
</dbReference>
<evidence type="ECO:0000256" key="3">
    <source>
        <dbReference type="ARBA" id="ARBA00010617"/>
    </source>
</evidence>
<dbReference type="GO" id="GO:0004497">
    <property type="term" value="F:monooxygenase activity"/>
    <property type="evidence" value="ECO:0007669"/>
    <property type="project" value="UniProtKB-KW"/>
</dbReference>
<keyword evidence="13" id="KW-1185">Reference proteome</keyword>
<evidence type="ECO:0000313" key="14">
    <source>
        <dbReference type="RefSeq" id="XP_012568431.1"/>
    </source>
</evidence>
<dbReference type="InterPro" id="IPR002401">
    <property type="entry name" value="Cyt_P450_E_grp-I"/>
</dbReference>
<keyword evidence="7 10" id="KW-0408">Iron</keyword>
<dbReference type="STRING" id="3827.A0A1S3E013"/>
<comment type="similarity">
    <text evidence="3 11">Belongs to the cytochrome P450 family.</text>
</comment>
<dbReference type="InterPro" id="IPR001128">
    <property type="entry name" value="Cyt_P450"/>
</dbReference>
<evidence type="ECO:0000256" key="10">
    <source>
        <dbReference type="PIRSR" id="PIRSR602401-1"/>
    </source>
</evidence>
<evidence type="ECO:0000256" key="4">
    <source>
        <dbReference type="ARBA" id="ARBA00022617"/>
    </source>
</evidence>
<dbReference type="PaxDb" id="3827-XP_004490599.1"/>
<keyword evidence="8 11" id="KW-0503">Monooxygenase</keyword>
<evidence type="ECO:0000313" key="13">
    <source>
        <dbReference type="Proteomes" id="UP000087171"/>
    </source>
</evidence>
<feature type="binding site" description="axial binding residue" evidence="10">
    <location>
        <position position="447"/>
    </location>
    <ligand>
        <name>heme</name>
        <dbReference type="ChEBI" id="CHEBI:30413"/>
    </ligand>
    <ligandPart>
        <name>Fe</name>
        <dbReference type="ChEBI" id="CHEBI:18248"/>
    </ligandPart>
</feature>
<dbReference type="PROSITE" id="PS00086">
    <property type="entry name" value="CYTOCHROME_P450"/>
    <property type="match status" value="1"/>
</dbReference>
<evidence type="ECO:0000256" key="1">
    <source>
        <dbReference type="ARBA" id="ARBA00001971"/>
    </source>
</evidence>
<sequence length="512" mass="58353">MFSATTITIFGFLPITLAYLLCTLFFHKKEKTINNKKPPGPPTLPIIGNLHKLGNLPHRSLQLLSKKYGPIMSLQFGQIPFIVISSSKAAELFLKTHDIYFASRPKSQGSEIMSYGSKGMAISEYGPYWRSVRKLCTLNLLSALKVEMFGPIRKEELGVLVKSLEKASLVGEVVNVSEAVENLIEDIMYKMILGRSKYEQFDLKGLIQEAMVLFGSFNVADYVPWLSAFDIQGLTRACKKMSKSLDEVLEVIITEHEESTNVEKTRHEDFIDILLSIMHHNIDKENEQSHAIDRTNIKAILLDVILGAIDTSANVIGWTFSELLRHPKVMKNLQNEIEKEVGNKRMVEEKDLKKFKYLDMVIDESLRLYPVGPLLLPRECRESVTIDGYFIKEKTRLIVNAWAIGRDPNVWSENAEEFYPERFVDKTMNYQGQDFECIPFGSGRRRCPGIHLGLVTVRFVIAQLVHCFNWELPSNITPSNLNMEEKFGLSIPRAQHLHAIPSYRLACDVNHE</sequence>
<name>A0A1S3E013_CICAR</name>
<keyword evidence="12" id="KW-1133">Transmembrane helix</keyword>
<evidence type="ECO:0000256" key="7">
    <source>
        <dbReference type="ARBA" id="ARBA00023004"/>
    </source>
</evidence>
<evidence type="ECO:0000256" key="11">
    <source>
        <dbReference type="RuleBase" id="RU000461"/>
    </source>
</evidence>
<dbReference type="GO" id="GO:0020037">
    <property type="term" value="F:heme binding"/>
    <property type="evidence" value="ECO:0007669"/>
    <property type="project" value="InterPro"/>
</dbReference>
<dbReference type="PRINTS" id="PR00385">
    <property type="entry name" value="P450"/>
</dbReference>
<comment type="subcellular location">
    <subcellularLocation>
        <location evidence="2">Membrane</location>
    </subcellularLocation>
</comment>
<dbReference type="CDD" id="cd11072">
    <property type="entry name" value="CYP71-like"/>
    <property type="match status" value="1"/>
</dbReference>
<dbReference type="FunFam" id="1.10.630.10:FF:000011">
    <property type="entry name" value="Cytochrome P450 83B1"/>
    <property type="match status" value="1"/>
</dbReference>
<dbReference type="OrthoDB" id="2789670at2759"/>
<dbReference type="AlphaFoldDB" id="A0A1S3E013"/>
<dbReference type="GO" id="GO:0016020">
    <property type="term" value="C:membrane"/>
    <property type="evidence" value="ECO:0007669"/>
    <property type="project" value="UniProtKB-SubCell"/>
</dbReference>
<gene>
    <name evidence="14" type="primary">LOC101502297</name>
</gene>
<evidence type="ECO:0000256" key="5">
    <source>
        <dbReference type="ARBA" id="ARBA00022723"/>
    </source>
</evidence>
<reference evidence="13" key="1">
    <citation type="journal article" date="2013" name="Nat. Biotechnol.">
        <title>Draft genome sequence of chickpea (Cicer arietinum) provides a resource for trait improvement.</title>
        <authorList>
            <person name="Varshney R.K."/>
            <person name="Song C."/>
            <person name="Saxena R.K."/>
            <person name="Azam S."/>
            <person name="Yu S."/>
            <person name="Sharpe A.G."/>
            <person name="Cannon S."/>
            <person name="Baek J."/>
            <person name="Rosen B.D."/>
            <person name="Tar'an B."/>
            <person name="Millan T."/>
            <person name="Zhang X."/>
            <person name="Ramsay L.D."/>
            <person name="Iwata A."/>
            <person name="Wang Y."/>
            <person name="Nelson W."/>
            <person name="Farmer A.D."/>
            <person name="Gaur P.M."/>
            <person name="Soderlund C."/>
            <person name="Penmetsa R.V."/>
            <person name="Xu C."/>
            <person name="Bharti A.K."/>
            <person name="He W."/>
            <person name="Winter P."/>
            <person name="Zhao S."/>
            <person name="Hane J.K."/>
            <person name="Carrasquilla-Garcia N."/>
            <person name="Condie J.A."/>
            <person name="Upadhyaya H.D."/>
            <person name="Luo M.C."/>
            <person name="Thudi M."/>
            <person name="Gowda C.L."/>
            <person name="Singh N.P."/>
            <person name="Lichtenzveig J."/>
            <person name="Gali K.K."/>
            <person name="Rubio J."/>
            <person name="Nadarajan N."/>
            <person name="Dolezel J."/>
            <person name="Bansal K.C."/>
            <person name="Xu X."/>
            <person name="Edwards D."/>
            <person name="Zhang G."/>
            <person name="Kahl G."/>
            <person name="Gil J."/>
            <person name="Singh K.B."/>
            <person name="Datta S.K."/>
            <person name="Jackson S.A."/>
            <person name="Wang J."/>
            <person name="Cook D.R."/>
        </authorList>
    </citation>
    <scope>NUCLEOTIDE SEQUENCE [LARGE SCALE GENOMIC DNA]</scope>
    <source>
        <strain evidence="13">cv. CDC Frontier</strain>
    </source>
</reference>